<dbReference type="STRING" id="89093.SAMN04488558_101402"/>
<dbReference type="Proteomes" id="UP000198833">
    <property type="component" value="Unassembled WGS sequence"/>
</dbReference>
<dbReference type="AlphaFoldDB" id="A0A1H9A2K7"/>
<reference evidence="2 3" key="1">
    <citation type="submission" date="2016-10" db="EMBL/GenBank/DDBJ databases">
        <authorList>
            <person name="de Groot N.N."/>
        </authorList>
    </citation>
    <scope>NUCLEOTIDE SEQUENCE [LARGE SCALE GENOMIC DNA]</scope>
    <source>
        <strain evidence="2 3">DSM 15695</strain>
    </source>
</reference>
<sequence>MKRQGYTLSLIILASLGFIILMMPYHVPVKFKQIEASGDSSLLDQVLLRTSVLEEKPTEDKDAIELDFVIDQGRVEQAVDNPMIMKLDRYVWEKKLKKIAPNKRSKQDSLTKVAENKGKEIWIPLHLAYWLNVEQTFNYAIFDQASQSFADKAYSLEPGDYDYKFLGFVRHEQVINILIERIAPDNAGIYQAAGDWLLLTLDVEAGEVSKVAEISRPQQNLYLEYSRPMMGIYPEYMVLSAYQDGSTNPETVSYHSIQPNYELYNYQGEKEVDLPDEGFIDQSTKHYWVHEGHVYLYESAEIPQESLSWQGQMPAMGKGILSSFNLKNKKLEKIKEFGEDYQSVCLAAGKIYLAQQISATEYQLEVFDPVTEQVVYHSRWQVESVDPTRSFVFLDLSVSEY</sequence>
<protein>
    <submittedName>
        <fullName evidence="2">Uncharacterized protein</fullName>
    </submittedName>
</protein>
<dbReference type="EMBL" id="FOEN01000001">
    <property type="protein sequence ID" value="SEP70899.1"/>
    <property type="molecule type" value="Genomic_DNA"/>
</dbReference>
<accession>A0A1H9A2K7</accession>
<keyword evidence="1" id="KW-0812">Transmembrane</keyword>
<gene>
    <name evidence="2" type="ORF">SAMN04488558_101402</name>
</gene>
<name>A0A1H9A2K7_9LACT</name>
<evidence type="ECO:0000313" key="3">
    <source>
        <dbReference type="Proteomes" id="UP000198833"/>
    </source>
</evidence>
<keyword evidence="3" id="KW-1185">Reference proteome</keyword>
<evidence type="ECO:0000313" key="2">
    <source>
        <dbReference type="EMBL" id="SEP70899.1"/>
    </source>
</evidence>
<evidence type="ECO:0000256" key="1">
    <source>
        <dbReference type="SAM" id="Phobius"/>
    </source>
</evidence>
<dbReference type="OrthoDB" id="2889790at2"/>
<dbReference type="RefSeq" id="WP_092570245.1">
    <property type="nucleotide sequence ID" value="NZ_FOEN01000001.1"/>
</dbReference>
<proteinExistence type="predicted"/>
<keyword evidence="1" id="KW-0472">Membrane</keyword>
<organism evidence="2 3">
    <name type="scientific">Ignavigranum ruoffiae</name>
    <dbReference type="NCBI Taxonomy" id="89093"/>
    <lineage>
        <taxon>Bacteria</taxon>
        <taxon>Bacillati</taxon>
        <taxon>Bacillota</taxon>
        <taxon>Bacilli</taxon>
        <taxon>Lactobacillales</taxon>
        <taxon>Aerococcaceae</taxon>
        <taxon>Ignavigranum</taxon>
    </lineage>
</organism>
<keyword evidence="1" id="KW-1133">Transmembrane helix</keyword>
<feature type="transmembrane region" description="Helical" evidence="1">
    <location>
        <begin position="7"/>
        <end position="27"/>
    </location>
</feature>